<reference evidence="3 4" key="1">
    <citation type="journal article" date="2018" name="Mol. Plant">
        <title>The genome of Artemisia annua provides insight into the evolution of Asteraceae family and artemisinin biosynthesis.</title>
        <authorList>
            <person name="Shen Q."/>
            <person name="Zhang L."/>
            <person name="Liao Z."/>
            <person name="Wang S."/>
            <person name="Yan T."/>
            <person name="Shi P."/>
            <person name="Liu M."/>
            <person name="Fu X."/>
            <person name="Pan Q."/>
            <person name="Wang Y."/>
            <person name="Lv Z."/>
            <person name="Lu X."/>
            <person name="Zhang F."/>
            <person name="Jiang W."/>
            <person name="Ma Y."/>
            <person name="Chen M."/>
            <person name="Hao X."/>
            <person name="Li L."/>
            <person name="Tang Y."/>
            <person name="Lv G."/>
            <person name="Zhou Y."/>
            <person name="Sun X."/>
            <person name="Brodelius P.E."/>
            <person name="Rose J.K.C."/>
            <person name="Tang K."/>
        </authorList>
    </citation>
    <scope>NUCLEOTIDE SEQUENCE [LARGE SCALE GENOMIC DNA]</scope>
    <source>
        <strain evidence="4">cv. Huhao1</strain>
        <tissue evidence="3">Leaf</tissue>
    </source>
</reference>
<name>A0A2U1M330_ARTAN</name>
<gene>
    <name evidence="3" type="ORF">CTI12_AA245050</name>
</gene>
<dbReference type="Gene3D" id="3.30.70.100">
    <property type="match status" value="1"/>
</dbReference>
<dbReference type="InterPro" id="IPR006121">
    <property type="entry name" value="HMA_dom"/>
</dbReference>
<dbReference type="GO" id="GO:0009626">
    <property type="term" value="P:plant-type hypersensitive response"/>
    <property type="evidence" value="ECO:0007669"/>
    <property type="project" value="UniProtKB-KW"/>
</dbReference>
<proteinExistence type="predicted"/>
<protein>
    <submittedName>
        <fullName evidence="3">Heavy metal-associated domain, HMA</fullName>
    </submittedName>
</protein>
<comment type="caution">
    <text evidence="3">The sequence shown here is derived from an EMBL/GenBank/DDBJ whole genome shotgun (WGS) entry which is preliminary data.</text>
</comment>
<comment type="subcellular location">
    <subcellularLocation>
        <location evidence="1">Membrane</location>
        <topology evidence="1">Peripheral membrane protein</topology>
    </subcellularLocation>
</comment>
<dbReference type="OrthoDB" id="1651383at2759"/>
<evidence type="ECO:0000313" key="3">
    <source>
        <dbReference type="EMBL" id="PWA55668.1"/>
    </source>
</evidence>
<dbReference type="CDD" id="cd00371">
    <property type="entry name" value="HMA"/>
    <property type="match status" value="1"/>
</dbReference>
<sequence length="167" mass="18786">MSPDTITLRILGFHNCEGCIRKVGMVLHQLDGVEPVEFDPMSGKITISTSKHPDVIKDVMERRTKKKVLILSHEINPGNQSNINVQDLAETLLRRLSQAEGLNNVELYCLIIADSDNELFLTQCAHNLSHHHHKGFAPTADQVPGLWVPISVLCKIVDMRVCNWEKD</sequence>
<keyword evidence="4" id="KW-1185">Reference proteome</keyword>
<dbReference type="SUPFAM" id="SSF55008">
    <property type="entry name" value="HMA, heavy metal-associated domain"/>
    <property type="match status" value="1"/>
</dbReference>
<evidence type="ECO:0000256" key="1">
    <source>
        <dbReference type="ARBA" id="ARBA00004170"/>
    </source>
</evidence>
<evidence type="ECO:0000313" key="4">
    <source>
        <dbReference type="Proteomes" id="UP000245207"/>
    </source>
</evidence>
<dbReference type="AlphaFoldDB" id="A0A2U1M330"/>
<dbReference type="Proteomes" id="UP000245207">
    <property type="component" value="Unassembled WGS sequence"/>
</dbReference>
<dbReference type="GO" id="GO:0016020">
    <property type="term" value="C:membrane"/>
    <property type="evidence" value="ECO:0007669"/>
    <property type="project" value="UniProtKB-SubCell"/>
</dbReference>
<feature type="domain" description="HMA" evidence="2">
    <location>
        <begin position="4"/>
        <end position="68"/>
    </location>
</feature>
<accession>A0A2U1M330</accession>
<organism evidence="3 4">
    <name type="scientific">Artemisia annua</name>
    <name type="common">Sweet wormwood</name>
    <dbReference type="NCBI Taxonomy" id="35608"/>
    <lineage>
        <taxon>Eukaryota</taxon>
        <taxon>Viridiplantae</taxon>
        <taxon>Streptophyta</taxon>
        <taxon>Embryophyta</taxon>
        <taxon>Tracheophyta</taxon>
        <taxon>Spermatophyta</taxon>
        <taxon>Magnoliopsida</taxon>
        <taxon>eudicotyledons</taxon>
        <taxon>Gunneridae</taxon>
        <taxon>Pentapetalae</taxon>
        <taxon>asterids</taxon>
        <taxon>campanulids</taxon>
        <taxon>Asterales</taxon>
        <taxon>Asteraceae</taxon>
        <taxon>Asteroideae</taxon>
        <taxon>Anthemideae</taxon>
        <taxon>Artemisiinae</taxon>
        <taxon>Artemisia</taxon>
    </lineage>
</organism>
<dbReference type="GO" id="GO:0046872">
    <property type="term" value="F:metal ion binding"/>
    <property type="evidence" value="ECO:0007669"/>
    <property type="project" value="InterPro"/>
</dbReference>
<dbReference type="InterPro" id="IPR036163">
    <property type="entry name" value="HMA_dom_sf"/>
</dbReference>
<evidence type="ECO:0000259" key="2">
    <source>
        <dbReference type="PROSITE" id="PS50846"/>
    </source>
</evidence>
<dbReference type="EMBL" id="PKPP01006693">
    <property type="protein sequence ID" value="PWA55668.1"/>
    <property type="molecule type" value="Genomic_DNA"/>
</dbReference>
<dbReference type="PROSITE" id="PS50846">
    <property type="entry name" value="HMA_2"/>
    <property type="match status" value="1"/>
</dbReference>